<proteinExistence type="predicted"/>
<keyword evidence="2" id="KW-1185">Reference proteome</keyword>
<evidence type="ECO:0000313" key="2">
    <source>
        <dbReference type="Proteomes" id="UP000824120"/>
    </source>
</evidence>
<reference evidence="1 2" key="1">
    <citation type="submission" date="2020-09" db="EMBL/GenBank/DDBJ databases">
        <title>De no assembly of potato wild relative species, Solanum commersonii.</title>
        <authorList>
            <person name="Cho K."/>
        </authorList>
    </citation>
    <scope>NUCLEOTIDE SEQUENCE [LARGE SCALE GENOMIC DNA]</scope>
    <source>
        <strain evidence="1">LZ3.2</strain>
        <tissue evidence="1">Leaf</tissue>
    </source>
</reference>
<organism evidence="1 2">
    <name type="scientific">Solanum commersonii</name>
    <name type="common">Commerson's wild potato</name>
    <name type="synonym">Commerson's nightshade</name>
    <dbReference type="NCBI Taxonomy" id="4109"/>
    <lineage>
        <taxon>Eukaryota</taxon>
        <taxon>Viridiplantae</taxon>
        <taxon>Streptophyta</taxon>
        <taxon>Embryophyta</taxon>
        <taxon>Tracheophyta</taxon>
        <taxon>Spermatophyta</taxon>
        <taxon>Magnoliopsida</taxon>
        <taxon>eudicotyledons</taxon>
        <taxon>Gunneridae</taxon>
        <taxon>Pentapetalae</taxon>
        <taxon>asterids</taxon>
        <taxon>lamiids</taxon>
        <taxon>Solanales</taxon>
        <taxon>Solanaceae</taxon>
        <taxon>Solanoideae</taxon>
        <taxon>Solaneae</taxon>
        <taxon>Solanum</taxon>
    </lineage>
</organism>
<dbReference type="AlphaFoldDB" id="A0A9J6AEH7"/>
<name>A0A9J6AEH7_SOLCO</name>
<sequence>MGLTQDFGVNARSIPKSRETEEAKYIQELKSKKNNDSMALQQVINAINIITSYEVVSGSLDLDKSEESHVFV</sequence>
<protein>
    <submittedName>
        <fullName evidence="1">Uncharacterized protein</fullName>
    </submittedName>
</protein>
<evidence type="ECO:0000313" key="1">
    <source>
        <dbReference type="EMBL" id="KAG5622787.1"/>
    </source>
</evidence>
<dbReference type="EMBL" id="JACXVP010000002">
    <property type="protein sequence ID" value="KAG5622787.1"/>
    <property type="molecule type" value="Genomic_DNA"/>
</dbReference>
<accession>A0A9J6AEH7</accession>
<gene>
    <name evidence="1" type="ORF">H5410_008005</name>
</gene>
<comment type="caution">
    <text evidence="1">The sequence shown here is derived from an EMBL/GenBank/DDBJ whole genome shotgun (WGS) entry which is preliminary data.</text>
</comment>
<dbReference type="Proteomes" id="UP000824120">
    <property type="component" value="Chromosome 2"/>
</dbReference>